<keyword evidence="2" id="KW-1133">Transmembrane helix</keyword>
<comment type="caution">
    <text evidence="3">The sequence shown here is derived from an EMBL/GenBank/DDBJ whole genome shotgun (WGS) entry which is preliminary data.</text>
</comment>
<evidence type="ECO:0000313" key="3">
    <source>
        <dbReference type="EMBL" id="GAA5031736.1"/>
    </source>
</evidence>
<feature type="region of interest" description="Disordered" evidence="1">
    <location>
        <begin position="62"/>
        <end position="109"/>
    </location>
</feature>
<reference evidence="4" key="1">
    <citation type="journal article" date="2019" name="Int. J. Syst. Evol. Microbiol.">
        <title>The Global Catalogue of Microorganisms (GCM) 10K type strain sequencing project: providing services to taxonomists for standard genome sequencing and annotation.</title>
        <authorList>
            <consortium name="The Broad Institute Genomics Platform"/>
            <consortium name="The Broad Institute Genome Sequencing Center for Infectious Disease"/>
            <person name="Wu L."/>
            <person name="Ma J."/>
        </authorList>
    </citation>
    <scope>NUCLEOTIDE SEQUENCE [LARGE SCALE GENOMIC DNA]</scope>
    <source>
        <strain evidence="4">JCM 17687</strain>
    </source>
</reference>
<dbReference type="EMBL" id="BAABIW010000018">
    <property type="protein sequence ID" value="GAA5031736.1"/>
    <property type="molecule type" value="Genomic_DNA"/>
</dbReference>
<evidence type="ECO:0000256" key="1">
    <source>
        <dbReference type="SAM" id="MobiDB-lite"/>
    </source>
</evidence>
<feature type="transmembrane region" description="Helical" evidence="2">
    <location>
        <begin position="7"/>
        <end position="23"/>
    </location>
</feature>
<dbReference type="Pfam" id="PF14012">
    <property type="entry name" value="DUF4229"/>
    <property type="match status" value="1"/>
</dbReference>
<evidence type="ECO:0000313" key="4">
    <source>
        <dbReference type="Proteomes" id="UP001500427"/>
    </source>
</evidence>
<keyword evidence="2" id="KW-0472">Membrane</keyword>
<evidence type="ECO:0000256" key="2">
    <source>
        <dbReference type="SAM" id="Phobius"/>
    </source>
</evidence>
<sequence length="109" mass="11822">MVRYSLLRILIFFGFVFLFWLIGIRDNPVLLLGASAIASAAASYILLRGMRDEITARLVERHEAKVESKGQVDPASDEAAEDAEDERPLPGEPAGPAGQAVEGPRGSDR</sequence>
<evidence type="ECO:0008006" key="5">
    <source>
        <dbReference type="Google" id="ProtNLM"/>
    </source>
</evidence>
<name>A0ABP9JGX6_9MICO</name>
<feature type="transmembrane region" description="Helical" evidence="2">
    <location>
        <begin position="29"/>
        <end position="47"/>
    </location>
</feature>
<dbReference type="Proteomes" id="UP001500427">
    <property type="component" value="Unassembled WGS sequence"/>
</dbReference>
<keyword evidence="4" id="KW-1185">Reference proteome</keyword>
<protein>
    <recommendedName>
        <fullName evidence="5">DUF4229 domain-containing protein</fullName>
    </recommendedName>
</protein>
<proteinExistence type="predicted"/>
<dbReference type="RefSeq" id="WP_345508322.1">
    <property type="nucleotide sequence ID" value="NZ_BAABIW010000018.1"/>
</dbReference>
<gene>
    <name evidence="3" type="ORF">GCM10023258_30160</name>
</gene>
<accession>A0ABP9JGX6</accession>
<dbReference type="InterPro" id="IPR025323">
    <property type="entry name" value="DUF4229"/>
</dbReference>
<organism evidence="3 4">
    <name type="scientific">Terrabacter aeriphilus</name>
    <dbReference type="NCBI Taxonomy" id="515662"/>
    <lineage>
        <taxon>Bacteria</taxon>
        <taxon>Bacillati</taxon>
        <taxon>Actinomycetota</taxon>
        <taxon>Actinomycetes</taxon>
        <taxon>Micrococcales</taxon>
        <taxon>Intrasporangiaceae</taxon>
        <taxon>Terrabacter</taxon>
    </lineage>
</organism>
<keyword evidence="2" id="KW-0812">Transmembrane</keyword>
<feature type="compositionally biased region" description="Acidic residues" evidence="1">
    <location>
        <begin position="75"/>
        <end position="85"/>
    </location>
</feature>